<comment type="caution">
    <text evidence="1">The sequence shown here is derived from an EMBL/GenBank/DDBJ whole genome shotgun (WGS) entry which is preliminary data.</text>
</comment>
<organism evidence="1 2">
    <name type="scientific">Triplophysa tibetana</name>
    <dbReference type="NCBI Taxonomy" id="1572043"/>
    <lineage>
        <taxon>Eukaryota</taxon>
        <taxon>Metazoa</taxon>
        <taxon>Chordata</taxon>
        <taxon>Craniata</taxon>
        <taxon>Vertebrata</taxon>
        <taxon>Euteleostomi</taxon>
        <taxon>Actinopterygii</taxon>
        <taxon>Neopterygii</taxon>
        <taxon>Teleostei</taxon>
        <taxon>Ostariophysi</taxon>
        <taxon>Cypriniformes</taxon>
        <taxon>Nemacheilidae</taxon>
        <taxon>Triplophysa</taxon>
    </lineage>
</organism>
<gene>
    <name evidence="1" type="ORF">E1301_Tti021647</name>
</gene>
<accession>A0A5A9PR31</accession>
<dbReference type="Proteomes" id="UP000324632">
    <property type="component" value="Chromosome 2"/>
</dbReference>
<dbReference type="EMBL" id="SOYY01000002">
    <property type="protein sequence ID" value="KAA0724042.1"/>
    <property type="molecule type" value="Genomic_DNA"/>
</dbReference>
<keyword evidence="2" id="KW-1185">Reference proteome</keyword>
<name>A0A5A9PR31_9TELE</name>
<evidence type="ECO:0000313" key="2">
    <source>
        <dbReference type="Proteomes" id="UP000324632"/>
    </source>
</evidence>
<sequence length="114" mass="12763">MVHGGPSPGFFTPTLFECLTNGNVSPTIEDVNDFDLTAKKTFKEGLKTLGLLDVVVKHKDAFRSLFCSPQKPFTSDSLDELFEIRYSIAGSNRRAQENLTVAFWRDYLLDAEGK</sequence>
<reference evidence="1 2" key="1">
    <citation type="journal article" date="2019" name="Mol. Ecol. Resour.">
        <title>Chromosome-level genome assembly of Triplophysa tibetana, a fish adapted to the harsh high-altitude environment of the Tibetan Plateau.</title>
        <authorList>
            <person name="Yang X."/>
            <person name="Liu H."/>
            <person name="Ma Z."/>
            <person name="Zou Y."/>
            <person name="Zou M."/>
            <person name="Mao Y."/>
            <person name="Li X."/>
            <person name="Wang H."/>
            <person name="Chen T."/>
            <person name="Wang W."/>
            <person name="Yang R."/>
        </authorList>
    </citation>
    <scope>NUCLEOTIDE SEQUENCE [LARGE SCALE GENOMIC DNA]</scope>
    <source>
        <strain evidence="1">TTIB1903HZAU</strain>
        <tissue evidence="1">Muscle</tissue>
    </source>
</reference>
<protein>
    <submittedName>
        <fullName evidence="1">G2/M phase-specific E3 ubiquitin-protein ligase</fullName>
    </submittedName>
</protein>
<dbReference type="AlphaFoldDB" id="A0A5A9PR31"/>
<evidence type="ECO:0000313" key="1">
    <source>
        <dbReference type="EMBL" id="KAA0724042.1"/>
    </source>
</evidence>
<proteinExistence type="predicted"/>